<evidence type="ECO:0000313" key="3">
    <source>
        <dbReference type="Proteomes" id="UP001165427"/>
    </source>
</evidence>
<feature type="transmembrane region" description="Helical" evidence="1">
    <location>
        <begin position="14"/>
        <end position="36"/>
    </location>
</feature>
<proteinExistence type="predicted"/>
<evidence type="ECO:0000256" key="1">
    <source>
        <dbReference type="SAM" id="Phobius"/>
    </source>
</evidence>
<evidence type="ECO:0000313" key="2">
    <source>
        <dbReference type="EMBL" id="MCJ8502230.1"/>
    </source>
</evidence>
<comment type="caution">
    <text evidence="2">The sequence shown here is derived from an EMBL/GenBank/DDBJ whole genome shotgun (WGS) entry which is preliminary data.</text>
</comment>
<keyword evidence="3" id="KW-1185">Reference proteome</keyword>
<gene>
    <name evidence="2" type="ORF">MRX98_16720</name>
</gene>
<dbReference type="Proteomes" id="UP001165427">
    <property type="component" value="Unassembled WGS sequence"/>
</dbReference>
<reference evidence="2" key="1">
    <citation type="submission" date="2022-04" db="EMBL/GenBank/DDBJ databases">
        <title>Desulfatitalea alkaliphila sp. nov., a novel anaerobic sulfate-reducing bacterium isolated from terrestrial mud volcano, Taman Peninsula, Russia.</title>
        <authorList>
            <person name="Khomyakova M.A."/>
            <person name="Merkel A.Y."/>
            <person name="Slobodkin A.I."/>
        </authorList>
    </citation>
    <scope>NUCLEOTIDE SEQUENCE</scope>
    <source>
        <strain evidence="2">M08but</strain>
    </source>
</reference>
<dbReference type="RefSeq" id="WP_246912665.1">
    <property type="nucleotide sequence ID" value="NZ_JALJRB010000022.1"/>
</dbReference>
<keyword evidence="1" id="KW-0812">Transmembrane</keyword>
<accession>A0AA41UJR2</accession>
<protein>
    <submittedName>
        <fullName evidence="2">Uncharacterized protein</fullName>
    </submittedName>
</protein>
<organism evidence="2 3">
    <name type="scientific">Desulfatitalea alkaliphila</name>
    <dbReference type="NCBI Taxonomy" id="2929485"/>
    <lineage>
        <taxon>Bacteria</taxon>
        <taxon>Pseudomonadati</taxon>
        <taxon>Thermodesulfobacteriota</taxon>
        <taxon>Desulfobacteria</taxon>
        <taxon>Desulfobacterales</taxon>
        <taxon>Desulfosarcinaceae</taxon>
        <taxon>Desulfatitalea</taxon>
    </lineage>
</organism>
<dbReference type="EMBL" id="JALJRB010000022">
    <property type="protein sequence ID" value="MCJ8502230.1"/>
    <property type="molecule type" value="Genomic_DNA"/>
</dbReference>
<name>A0AA41UJR2_9BACT</name>
<keyword evidence="1" id="KW-0472">Membrane</keyword>
<keyword evidence="1" id="KW-1133">Transmembrane helix</keyword>
<dbReference type="AlphaFoldDB" id="A0AA41UJR2"/>
<sequence length="75" mass="8334">METAHPVESQLRTWLWIAFLVALILGKGWFAFAVVSDMGPPTWAYRPVQDLPASSPYGIYAPLPHSQHIRGAEGE</sequence>